<reference evidence="2 3" key="1">
    <citation type="journal article" date="2019" name="Sci. Rep.">
        <title>A high-quality genome of Eragrostis curvula grass provides insights into Poaceae evolution and supports new strategies to enhance forage quality.</title>
        <authorList>
            <person name="Carballo J."/>
            <person name="Santos B.A.C.M."/>
            <person name="Zappacosta D."/>
            <person name="Garbus I."/>
            <person name="Selva J.P."/>
            <person name="Gallo C.A."/>
            <person name="Diaz A."/>
            <person name="Albertini E."/>
            <person name="Caccamo M."/>
            <person name="Echenique V."/>
        </authorList>
    </citation>
    <scope>NUCLEOTIDE SEQUENCE [LARGE SCALE GENOMIC DNA]</scope>
    <source>
        <strain evidence="3">cv. Victoria</strain>
        <tissue evidence="2">Leaf</tissue>
    </source>
</reference>
<sequence>MEGDRGSNPAFVLGGPAAEQGDSDGFKGFQEKAKRAVISLIPTLKNVLKKLDGPNPTVETKKSIYGLSKVVVSFDTDQLKHKDGFQVGNQQFSSKWVVQYDEGEREACIQALKFLMVNYNVIVQDFSYFQIQMINDEVVQLRAKSEKLQAGIDPALDDWQNSITWLKELAESYGEHSDWLSAEFKGRAIKLTEDTEYLFNRYSQKLSRLQADAKGMLMSELIGTERVAPQAHGNKDTIYVMQSQKDMLDNILEALKIQKAKYNNTPLATGLFTAYCMVELNNVPGFDGCGCTMVPGAASMEPFDAECSAAEEAIKFIVRKMNLRIVDMNYDDCMLAVEQLYARKEHLSRTLCLANSVVQAWETLVSDLKLLPTIKDGAYTDLEDEDVDVFKVNCQTDVDSLLNDIQKSFSKSIPELKSLISLIM</sequence>
<organism evidence="2 3">
    <name type="scientific">Eragrostis curvula</name>
    <name type="common">weeping love grass</name>
    <dbReference type="NCBI Taxonomy" id="38414"/>
    <lineage>
        <taxon>Eukaryota</taxon>
        <taxon>Viridiplantae</taxon>
        <taxon>Streptophyta</taxon>
        <taxon>Embryophyta</taxon>
        <taxon>Tracheophyta</taxon>
        <taxon>Spermatophyta</taxon>
        <taxon>Magnoliopsida</taxon>
        <taxon>Liliopsida</taxon>
        <taxon>Poales</taxon>
        <taxon>Poaceae</taxon>
        <taxon>PACMAD clade</taxon>
        <taxon>Chloridoideae</taxon>
        <taxon>Eragrostideae</taxon>
        <taxon>Eragrostidinae</taxon>
        <taxon>Eragrostis</taxon>
    </lineage>
</organism>
<dbReference type="AlphaFoldDB" id="A0A5J9W8M3"/>
<dbReference type="EMBL" id="RWGY01000005">
    <property type="protein sequence ID" value="TVU43724.1"/>
    <property type="molecule type" value="Genomic_DNA"/>
</dbReference>
<evidence type="ECO:0000256" key="1">
    <source>
        <dbReference type="SAM" id="MobiDB-lite"/>
    </source>
</evidence>
<dbReference type="Gramene" id="TVU43724">
    <property type="protein sequence ID" value="TVU43724"/>
    <property type="gene ID" value="EJB05_10212"/>
</dbReference>
<dbReference type="Proteomes" id="UP000324897">
    <property type="component" value="Unassembled WGS sequence"/>
</dbReference>
<feature type="region of interest" description="Disordered" evidence="1">
    <location>
        <begin position="1"/>
        <end position="22"/>
    </location>
</feature>
<protein>
    <submittedName>
        <fullName evidence="2">Uncharacterized protein</fullName>
    </submittedName>
</protein>
<evidence type="ECO:0000313" key="2">
    <source>
        <dbReference type="EMBL" id="TVU43724.1"/>
    </source>
</evidence>
<keyword evidence="3" id="KW-1185">Reference proteome</keyword>
<comment type="caution">
    <text evidence="2">The sequence shown here is derived from an EMBL/GenBank/DDBJ whole genome shotgun (WGS) entry which is preliminary data.</text>
</comment>
<proteinExistence type="predicted"/>
<accession>A0A5J9W8M3</accession>
<gene>
    <name evidence="2" type="ORF">EJB05_10212</name>
</gene>
<evidence type="ECO:0000313" key="3">
    <source>
        <dbReference type="Proteomes" id="UP000324897"/>
    </source>
</evidence>
<name>A0A5J9W8M3_9POAL</name>